<comment type="caution">
    <text evidence="10">The sequence shown here is derived from an EMBL/GenBank/DDBJ whole genome shotgun (WGS) entry which is preliminary data.</text>
</comment>
<feature type="domain" description="Aminoacyl-transfer RNA synthetases class-II family profile" evidence="9">
    <location>
        <begin position="138"/>
        <end position="488"/>
    </location>
</feature>
<dbReference type="GO" id="GO:0003676">
    <property type="term" value="F:nucleic acid binding"/>
    <property type="evidence" value="ECO:0007669"/>
    <property type="project" value="InterPro"/>
</dbReference>
<protein>
    <recommendedName>
        <fullName evidence="2">asparagine--tRNA ligase</fullName>
        <ecNumber evidence="2">6.1.1.22</ecNumber>
    </recommendedName>
</protein>
<evidence type="ECO:0000256" key="6">
    <source>
        <dbReference type="ARBA" id="ARBA00022917"/>
    </source>
</evidence>
<name>A0A1Y2CBT5_9FUNG</name>
<dbReference type="OrthoDB" id="1931232at2759"/>
<dbReference type="SUPFAM" id="SSF50249">
    <property type="entry name" value="Nucleic acid-binding proteins"/>
    <property type="match status" value="1"/>
</dbReference>
<keyword evidence="7 10" id="KW-0030">Aminoacyl-tRNA synthetase</keyword>
<dbReference type="Gene3D" id="3.30.930.10">
    <property type="entry name" value="Bira Bifunctional Protein, Domain 2"/>
    <property type="match status" value="1"/>
</dbReference>
<evidence type="ECO:0000256" key="3">
    <source>
        <dbReference type="ARBA" id="ARBA00022598"/>
    </source>
</evidence>
<dbReference type="GO" id="GO:0005739">
    <property type="term" value="C:mitochondrion"/>
    <property type="evidence" value="ECO:0007669"/>
    <property type="project" value="TreeGrafter"/>
</dbReference>
<feature type="compositionally biased region" description="Low complexity" evidence="8">
    <location>
        <begin position="190"/>
        <end position="202"/>
    </location>
</feature>
<dbReference type="NCBIfam" id="TIGR00457">
    <property type="entry name" value="asnS"/>
    <property type="match status" value="1"/>
</dbReference>
<keyword evidence="5" id="KW-0067">ATP-binding</keyword>
<evidence type="ECO:0000259" key="9">
    <source>
        <dbReference type="PROSITE" id="PS50862"/>
    </source>
</evidence>
<dbReference type="PANTHER" id="PTHR22594">
    <property type="entry name" value="ASPARTYL/LYSYL-TRNA SYNTHETASE"/>
    <property type="match status" value="1"/>
</dbReference>
<reference evidence="10 11" key="1">
    <citation type="submission" date="2016-07" db="EMBL/GenBank/DDBJ databases">
        <title>Pervasive Adenine N6-methylation of Active Genes in Fungi.</title>
        <authorList>
            <consortium name="DOE Joint Genome Institute"/>
            <person name="Mondo S.J."/>
            <person name="Dannebaum R.O."/>
            <person name="Kuo R.C."/>
            <person name="Labutti K."/>
            <person name="Haridas S."/>
            <person name="Kuo A."/>
            <person name="Salamov A."/>
            <person name="Ahrendt S.R."/>
            <person name="Lipzen A."/>
            <person name="Sullivan W."/>
            <person name="Andreopoulos W.B."/>
            <person name="Clum A."/>
            <person name="Lindquist E."/>
            <person name="Daum C."/>
            <person name="Ramamoorthy G.K."/>
            <person name="Gryganskyi A."/>
            <person name="Culley D."/>
            <person name="Magnuson J.K."/>
            <person name="James T.Y."/>
            <person name="O'Malley M.A."/>
            <person name="Stajich J.E."/>
            <person name="Spatafora J.W."/>
            <person name="Visel A."/>
            <person name="Grigoriev I.V."/>
        </authorList>
    </citation>
    <scope>NUCLEOTIDE SEQUENCE [LARGE SCALE GENOMIC DNA]</scope>
    <source>
        <strain evidence="10 11">JEL800</strain>
    </source>
</reference>
<gene>
    <name evidence="10" type="ORF">BCR33DRAFT_850572</name>
</gene>
<dbReference type="NCBIfam" id="NF003037">
    <property type="entry name" value="PRK03932.1"/>
    <property type="match status" value="1"/>
</dbReference>
<proteinExistence type="inferred from homology"/>
<dbReference type="CDD" id="cd00776">
    <property type="entry name" value="AsxRS_core"/>
    <property type="match status" value="1"/>
</dbReference>
<sequence>MSYKFPVRSIRDVLAAFTAKPSSDRVAVHGWVRTVRMQKQVAFVLVADGSCAQGVQAVVTDPSLVKRISTGASVRLEGALVNSIGGNQKTELKVDNVTLLGAADPEQYPLHKAKLPLEHLRENLHLRTRTRTFTAMCKVRNAAFQGFHHFFQNQDFIHVNTPILTSNDCEGAGESFRVLSPESLTSYSTPPKQQPNNNNQQPHEFFGNPSNLTVSSQLHLESLNAALPRVYTLSPTFRAEKSLSTRHLAEFWMLEAEAAFITDLGQLMDLIEASIRGATDFLVKQSAEDLEVLKGFQDMNRKSSVGAGGGERGLPVNEALEMLGSGGKAFHRVSYTDALVILQKSGKSWVHPVDRWGVSLQSEHERFLAEEWFKGPVFVTDYPSEVKPFYMLDSRDSEGDRGVHGGETVACVDLLVPGIGEVVGGSLREHRLDRLEEKIREKGLGLEGLEWYLDLRRFGTVPHGGYGLGLERYLMAVSGLTNVRDVIPMPRWFGHCKY</sequence>
<dbReference type="PROSITE" id="PS50862">
    <property type="entry name" value="AA_TRNA_LIGASE_II"/>
    <property type="match status" value="1"/>
</dbReference>
<evidence type="ECO:0000256" key="5">
    <source>
        <dbReference type="ARBA" id="ARBA00022840"/>
    </source>
</evidence>
<dbReference type="InterPro" id="IPR004364">
    <property type="entry name" value="Aa-tRNA-synt_II"/>
</dbReference>
<dbReference type="InterPro" id="IPR004522">
    <property type="entry name" value="Asn-tRNA-ligase"/>
</dbReference>
<dbReference type="GO" id="GO:0005524">
    <property type="term" value="F:ATP binding"/>
    <property type="evidence" value="ECO:0007669"/>
    <property type="project" value="UniProtKB-KW"/>
</dbReference>
<evidence type="ECO:0000256" key="2">
    <source>
        <dbReference type="ARBA" id="ARBA00012816"/>
    </source>
</evidence>
<keyword evidence="6" id="KW-0648">Protein biosynthesis</keyword>
<dbReference type="CDD" id="cd04318">
    <property type="entry name" value="EcAsnRS_like_N"/>
    <property type="match status" value="1"/>
</dbReference>
<dbReference type="GO" id="GO:0004816">
    <property type="term" value="F:asparagine-tRNA ligase activity"/>
    <property type="evidence" value="ECO:0007669"/>
    <property type="project" value="UniProtKB-EC"/>
</dbReference>
<evidence type="ECO:0000313" key="11">
    <source>
        <dbReference type="Proteomes" id="UP000193642"/>
    </source>
</evidence>
<feature type="region of interest" description="Disordered" evidence="8">
    <location>
        <begin position="183"/>
        <end position="208"/>
    </location>
</feature>
<dbReference type="InterPro" id="IPR045864">
    <property type="entry name" value="aa-tRNA-synth_II/BPL/LPL"/>
</dbReference>
<dbReference type="SUPFAM" id="SSF55681">
    <property type="entry name" value="Class II aaRS and biotin synthetases"/>
    <property type="match status" value="1"/>
</dbReference>
<keyword evidence="3" id="KW-0436">Ligase</keyword>
<evidence type="ECO:0000313" key="10">
    <source>
        <dbReference type="EMBL" id="ORY44492.1"/>
    </source>
</evidence>
<dbReference type="InterPro" id="IPR006195">
    <property type="entry name" value="aa-tRNA-synth_II"/>
</dbReference>
<dbReference type="EMBL" id="MCGO01000022">
    <property type="protein sequence ID" value="ORY44492.1"/>
    <property type="molecule type" value="Genomic_DNA"/>
</dbReference>
<dbReference type="GO" id="GO:0006421">
    <property type="term" value="P:asparaginyl-tRNA aminoacylation"/>
    <property type="evidence" value="ECO:0007669"/>
    <property type="project" value="InterPro"/>
</dbReference>
<dbReference type="InterPro" id="IPR004365">
    <property type="entry name" value="NA-bd_OB_tRNA"/>
</dbReference>
<dbReference type="Gene3D" id="2.40.50.140">
    <property type="entry name" value="Nucleic acid-binding proteins"/>
    <property type="match status" value="1"/>
</dbReference>
<comment type="similarity">
    <text evidence="1">Belongs to the class-II aminoacyl-tRNA synthetase family.</text>
</comment>
<dbReference type="Pfam" id="PF00152">
    <property type="entry name" value="tRNA-synt_2"/>
    <property type="match status" value="1"/>
</dbReference>
<keyword evidence="4" id="KW-0547">Nucleotide-binding</keyword>
<dbReference type="InterPro" id="IPR002312">
    <property type="entry name" value="Asp/Asn-tRNA-synth_IIb"/>
</dbReference>
<dbReference type="Pfam" id="PF01336">
    <property type="entry name" value="tRNA_anti-codon"/>
    <property type="match status" value="1"/>
</dbReference>
<evidence type="ECO:0000256" key="7">
    <source>
        <dbReference type="ARBA" id="ARBA00023146"/>
    </source>
</evidence>
<dbReference type="Proteomes" id="UP000193642">
    <property type="component" value="Unassembled WGS sequence"/>
</dbReference>
<accession>A0A1Y2CBT5</accession>
<dbReference type="EC" id="6.1.1.22" evidence="2"/>
<dbReference type="AlphaFoldDB" id="A0A1Y2CBT5"/>
<keyword evidence="11" id="KW-1185">Reference proteome</keyword>
<dbReference type="STRING" id="329046.A0A1Y2CBT5"/>
<evidence type="ECO:0000256" key="8">
    <source>
        <dbReference type="SAM" id="MobiDB-lite"/>
    </source>
</evidence>
<evidence type="ECO:0000256" key="4">
    <source>
        <dbReference type="ARBA" id="ARBA00022741"/>
    </source>
</evidence>
<evidence type="ECO:0000256" key="1">
    <source>
        <dbReference type="ARBA" id="ARBA00008226"/>
    </source>
</evidence>
<dbReference type="PANTHER" id="PTHR22594:SF34">
    <property type="entry name" value="ASPARAGINE--TRNA LIGASE, MITOCHONDRIAL-RELATED"/>
    <property type="match status" value="1"/>
</dbReference>
<dbReference type="PRINTS" id="PR01042">
    <property type="entry name" value="TRNASYNTHASP"/>
</dbReference>
<dbReference type="InterPro" id="IPR012340">
    <property type="entry name" value="NA-bd_OB-fold"/>
</dbReference>
<organism evidence="10 11">
    <name type="scientific">Rhizoclosmatium globosum</name>
    <dbReference type="NCBI Taxonomy" id="329046"/>
    <lineage>
        <taxon>Eukaryota</taxon>
        <taxon>Fungi</taxon>
        <taxon>Fungi incertae sedis</taxon>
        <taxon>Chytridiomycota</taxon>
        <taxon>Chytridiomycota incertae sedis</taxon>
        <taxon>Chytridiomycetes</taxon>
        <taxon>Chytridiales</taxon>
        <taxon>Chytriomycetaceae</taxon>
        <taxon>Rhizoclosmatium</taxon>
    </lineage>
</organism>